<dbReference type="InterPro" id="IPR043128">
    <property type="entry name" value="Rev_trsase/Diguanyl_cyclase"/>
</dbReference>
<dbReference type="NCBIfam" id="TIGR00229">
    <property type="entry name" value="sensory_box"/>
    <property type="match status" value="1"/>
</dbReference>
<organism evidence="5 6">
    <name type="scientific">Paracidovorax anthurii</name>
    <dbReference type="NCBI Taxonomy" id="78229"/>
    <lineage>
        <taxon>Bacteria</taxon>
        <taxon>Pseudomonadati</taxon>
        <taxon>Pseudomonadota</taxon>
        <taxon>Betaproteobacteria</taxon>
        <taxon>Burkholderiales</taxon>
        <taxon>Comamonadaceae</taxon>
        <taxon>Paracidovorax</taxon>
    </lineage>
</organism>
<dbReference type="SMART" id="SM00091">
    <property type="entry name" value="PAS"/>
    <property type="match status" value="1"/>
</dbReference>
<dbReference type="SMART" id="SM00267">
    <property type="entry name" value="GGDEF"/>
    <property type="match status" value="1"/>
</dbReference>
<comment type="caution">
    <text evidence="5">The sequence shown here is derived from an EMBL/GenBank/DDBJ whole genome shotgun (WGS) entry which is preliminary data.</text>
</comment>
<evidence type="ECO:0000256" key="1">
    <source>
        <dbReference type="SAM" id="Coils"/>
    </source>
</evidence>
<dbReference type="AlphaFoldDB" id="A0A328Z962"/>
<evidence type="ECO:0000259" key="3">
    <source>
        <dbReference type="PROSITE" id="PS50112"/>
    </source>
</evidence>
<dbReference type="SUPFAM" id="SSF55073">
    <property type="entry name" value="Nucleotide cyclase"/>
    <property type="match status" value="1"/>
</dbReference>
<dbReference type="Gene3D" id="3.30.70.270">
    <property type="match status" value="1"/>
</dbReference>
<evidence type="ECO:0000256" key="2">
    <source>
        <dbReference type="SAM" id="Phobius"/>
    </source>
</evidence>
<keyword evidence="1" id="KW-0175">Coiled coil</keyword>
<sequence>MKSTPPPPPPGRIWPFVAIVVLQVLLASGSIYLLSAVRAFVAGESQWSKAQKDAIWQLDRYIVSGDRHGYDRFKEAMQTPQADEEARVLLESADPDMDRVFNAVVRGGNHPADAGALMWIWRTFQHHALLSEPLRHWKIGDSYLRQLSQLAEEVRERHESGIPPDAPTVLRWQRALQDIDAGASPAASDFSEAMGESSRRIVASLFWLNGVGAILLMALAVLYTRRMNLQRRHAASTLAQERTQAEATLAAIEEPILQVDAQGKVEAVNTAAERLLGQDGAALRGRALSDLLVFEEAKDAPHEPTRIADQWLARALQGVPSVALDRIHPLRLPGGQRLPVRLRGGPLIHEGGPAGAVLMLHEAGGEQRCHEQLAWHSTHDGLTGLADRQTFIRQIAATLEQPRSAESAGALLQLHLDLLGAINDAHGYAAGDALLRAMARGLEACLGGQGTLARLGGATFGALIPHCSRQAAQDAAERLLGHARALELPWPPGPLATPLSIGLVALTADLATLEEALRAAHQACGEARQQGGDRLCAHAPPG</sequence>
<dbReference type="PROSITE" id="PS50887">
    <property type="entry name" value="GGDEF"/>
    <property type="match status" value="1"/>
</dbReference>
<dbReference type="InterPro" id="IPR013656">
    <property type="entry name" value="PAS_4"/>
</dbReference>
<dbReference type="RefSeq" id="WP_170146227.1">
    <property type="nucleotide sequence ID" value="NZ_CBCSGC010000020.1"/>
</dbReference>
<evidence type="ECO:0000313" key="6">
    <source>
        <dbReference type="Proteomes" id="UP000248856"/>
    </source>
</evidence>
<dbReference type="InterPro" id="IPR035965">
    <property type="entry name" value="PAS-like_dom_sf"/>
</dbReference>
<protein>
    <submittedName>
        <fullName evidence="5">PAS domain S-box-containing protein/diguanylate cyclase (GGDEF)-like protein</fullName>
    </submittedName>
</protein>
<dbReference type="CDD" id="cd01949">
    <property type="entry name" value="GGDEF"/>
    <property type="match status" value="1"/>
</dbReference>
<dbReference type="Pfam" id="PF08448">
    <property type="entry name" value="PAS_4"/>
    <property type="match status" value="1"/>
</dbReference>
<dbReference type="InterPro" id="IPR000014">
    <property type="entry name" value="PAS"/>
</dbReference>
<feature type="transmembrane region" description="Helical" evidence="2">
    <location>
        <begin position="12"/>
        <end position="34"/>
    </location>
</feature>
<dbReference type="InterPro" id="IPR029787">
    <property type="entry name" value="Nucleotide_cyclase"/>
</dbReference>
<keyword evidence="2" id="KW-0472">Membrane</keyword>
<feature type="domain" description="GGDEF" evidence="4">
    <location>
        <begin position="407"/>
        <end position="540"/>
    </location>
</feature>
<accession>A0A328Z962</accession>
<dbReference type="InterPro" id="IPR000160">
    <property type="entry name" value="GGDEF_dom"/>
</dbReference>
<keyword evidence="2" id="KW-1133">Transmembrane helix</keyword>
<keyword evidence="6" id="KW-1185">Reference proteome</keyword>
<dbReference type="PANTHER" id="PTHR44757">
    <property type="entry name" value="DIGUANYLATE CYCLASE DGCP"/>
    <property type="match status" value="1"/>
</dbReference>
<dbReference type="SUPFAM" id="SSF55785">
    <property type="entry name" value="PYP-like sensor domain (PAS domain)"/>
    <property type="match status" value="1"/>
</dbReference>
<keyword evidence="2" id="KW-0812">Transmembrane</keyword>
<evidence type="ECO:0000313" key="5">
    <source>
        <dbReference type="EMBL" id="RAR82578.1"/>
    </source>
</evidence>
<proteinExistence type="predicted"/>
<dbReference type="InterPro" id="IPR052155">
    <property type="entry name" value="Biofilm_reg_signaling"/>
</dbReference>
<reference evidence="5 6" key="1">
    <citation type="submission" date="2018-06" db="EMBL/GenBank/DDBJ databases">
        <title>Genomic Encyclopedia of Archaeal and Bacterial Type Strains, Phase II (KMG-II): from individual species to whole genera.</title>
        <authorList>
            <person name="Goeker M."/>
        </authorList>
    </citation>
    <scope>NUCLEOTIDE SEQUENCE [LARGE SCALE GENOMIC DNA]</scope>
    <source>
        <strain evidence="5 6">CFPB 3232</strain>
    </source>
</reference>
<gene>
    <name evidence="5" type="ORF">AX018_101730</name>
</gene>
<evidence type="ECO:0000259" key="4">
    <source>
        <dbReference type="PROSITE" id="PS50887"/>
    </source>
</evidence>
<dbReference type="PROSITE" id="PS50112">
    <property type="entry name" value="PAS"/>
    <property type="match status" value="1"/>
</dbReference>
<name>A0A328Z962_9BURK</name>
<feature type="domain" description="PAS" evidence="3">
    <location>
        <begin position="241"/>
        <end position="292"/>
    </location>
</feature>
<feature type="transmembrane region" description="Helical" evidence="2">
    <location>
        <begin position="201"/>
        <end position="223"/>
    </location>
</feature>
<dbReference type="EMBL" id="QLTA01000017">
    <property type="protein sequence ID" value="RAR82578.1"/>
    <property type="molecule type" value="Genomic_DNA"/>
</dbReference>
<dbReference type="Proteomes" id="UP000248856">
    <property type="component" value="Unassembled WGS sequence"/>
</dbReference>
<dbReference type="Gene3D" id="3.30.450.20">
    <property type="entry name" value="PAS domain"/>
    <property type="match status" value="1"/>
</dbReference>
<dbReference type="NCBIfam" id="TIGR00254">
    <property type="entry name" value="GGDEF"/>
    <property type="match status" value="1"/>
</dbReference>
<feature type="coiled-coil region" evidence="1">
    <location>
        <begin position="503"/>
        <end position="530"/>
    </location>
</feature>
<dbReference type="PANTHER" id="PTHR44757:SF2">
    <property type="entry name" value="BIOFILM ARCHITECTURE MAINTENANCE PROTEIN MBAA"/>
    <property type="match status" value="1"/>
</dbReference>
<dbReference type="CDD" id="cd00130">
    <property type="entry name" value="PAS"/>
    <property type="match status" value="1"/>
</dbReference>
<dbReference type="Pfam" id="PF00990">
    <property type="entry name" value="GGDEF"/>
    <property type="match status" value="1"/>
</dbReference>